<gene>
    <name evidence="2" type="ORF">D1164_13650</name>
</gene>
<keyword evidence="3" id="KW-1185">Reference proteome</keyword>
<dbReference type="OrthoDB" id="1122635at2"/>
<organism evidence="2 3">
    <name type="scientific">Mariniphaga sediminis</name>
    <dbReference type="NCBI Taxonomy" id="1628158"/>
    <lineage>
        <taxon>Bacteria</taxon>
        <taxon>Pseudomonadati</taxon>
        <taxon>Bacteroidota</taxon>
        <taxon>Bacteroidia</taxon>
        <taxon>Marinilabiliales</taxon>
        <taxon>Prolixibacteraceae</taxon>
        <taxon>Mariniphaga</taxon>
    </lineage>
</organism>
<evidence type="ECO:0000313" key="2">
    <source>
        <dbReference type="EMBL" id="RIH64680.1"/>
    </source>
</evidence>
<reference evidence="2 3" key="1">
    <citation type="journal article" date="2015" name="Int. J. Syst. Evol. Microbiol.">
        <title>Mariniphaga sediminis sp. nov., isolated from coastal sediment.</title>
        <authorList>
            <person name="Wang F.Q."/>
            <person name="Shen Q.Y."/>
            <person name="Chen G.J."/>
            <person name="Du Z.J."/>
        </authorList>
    </citation>
    <scope>NUCLEOTIDE SEQUENCE [LARGE SCALE GENOMIC DNA]</scope>
    <source>
        <strain evidence="2 3">SY21</strain>
    </source>
</reference>
<protein>
    <recommendedName>
        <fullName evidence="4">Outer membrane protein beta-barrel domain-containing protein</fullName>
    </recommendedName>
</protein>
<dbReference type="EMBL" id="QWET01000009">
    <property type="protein sequence ID" value="RIH64680.1"/>
    <property type="molecule type" value="Genomic_DNA"/>
</dbReference>
<dbReference type="AlphaFoldDB" id="A0A399D2R5"/>
<comment type="caution">
    <text evidence="2">The sequence shown here is derived from an EMBL/GenBank/DDBJ whole genome shotgun (WGS) entry which is preliminary data.</text>
</comment>
<dbReference type="Proteomes" id="UP000266441">
    <property type="component" value="Unassembled WGS sequence"/>
</dbReference>
<sequence length="211" mass="23332">MKKFMILLLSLLAINFISSAQEDERGHEIETLFSDQKSLGFYGAFSVGYSQIGGEDALVTGGRAALIFNHSTALGLAGYGFISNLDDLMEDEIQNYALTGGYGGIFIEPIVGGLKPVHVSFPILFGIGGVALIENYNYGIPEHPHWRTDYIEHDLIFVIEPAVELEFNLARFFRTAATLSYRYTSDVQLPHTKKDALRGVHAGLTFKFGKF</sequence>
<evidence type="ECO:0000313" key="3">
    <source>
        <dbReference type="Proteomes" id="UP000266441"/>
    </source>
</evidence>
<dbReference type="RefSeq" id="WP_119350552.1">
    <property type="nucleotide sequence ID" value="NZ_JBFHKJ010000474.1"/>
</dbReference>
<accession>A0A399D2R5</accession>
<evidence type="ECO:0000256" key="1">
    <source>
        <dbReference type="SAM" id="SignalP"/>
    </source>
</evidence>
<feature type="chain" id="PRO_5017379387" description="Outer membrane protein beta-barrel domain-containing protein" evidence="1">
    <location>
        <begin position="21"/>
        <end position="211"/>
    </location>
</feature>
<proteinExistence type="predicted"/>
<evidence type="ECO:0008006" key="4">
    <source>
        <dbReference type="Google" id="ProtNLM"/>
    </source>
</evidence>
<feature type="signal peptide" evidence="1">
    <location>
        <begin position="1"/>
        <end position="20"/>
    </location>
</feature>
<name>A0A399D2R5_9BACT</name>
<keyword evidence="1" id="KW-0732">Signal</keyword>